<dbReference type="Proteomes" id="UP001225378">
    <property type="component" value="Chromosome"/>
</dbReference>
<dbReference type="InterPro" id="IPR016181">
    <property type="entry name" value="Acyl_CoA_acyltransferase"/>
</dbReference>
<keyword evidence="3" id="KW-0689">Ribosomal protein</keyword>
<dbReference type="Pfam" id="PF00583">
    <property type="entry name" value="Acetyltransf_1"/>
    <property type="match status" value="1"/>
</dbReference>
<dbReference type="InterPro" id="IPR043690">
    <property type="entry name" value="RimI"/>
</dbReference>
<dbReference type="PANTHER" id="PTHR43072:SF60">
    <property type="entry name" value="L-2,4-DIAMINOBUTYRIC ACID ACETYLTRANSFERASE"/>
    <property type="match status" value="1"/>
</dbReference>
<dbReference type="AlphaFoldDB" id="A0AAU7NZ06"/>
<reference evidence="3 4" key="1">
    <citation type="journal article" date="2024" name="Microbiology">
        <title>Methylomarinum rosea sp. nov., a novel halophilic methanotrophic bacterium from the hypersaline Lake Elton.</title>
        <authorList>
            <person name="Suleimanov R.Z."/>
            <person name="Oshkin I.Y."/>
            <person name="Danilova O.V."/>
            <person name="Suzina N.E."/>
            <person name="Dedysh S.N."/>
        </authorList>
    </citation>
    <scope>NUCLEOTIDE SEQUENCE [LARGE SCALE GENOMIC DNA]</scope>
    <source>
        <strain evidence="3 4">Ch1-1</strain>
    </source>
</reference>
<keyword evidence="4" id="KW-1185">Reference proteome</keyword>
<comment type="function">
    <text evidence="1">Acetylates the N-terminal alanine of ribosomal protein bS18.</text>
</comment>
<dbReference type="EC" id="2.3.1.266" evidence="1"/>
<feature type="binding site" evidence="1">
    <location>
        <position position="142"/>
    </location>
    <ligand>
        <name>acetyl-CoA</name>
        <dbReference type="ChEBI" id="CHEBI:57288"/>
    </ligand>
</feature>
<protein>
    <recommendedName>
        <fullName evidence="1">[Ribosomal protein bS18]-alanine N-acetyltransferase</fullName>
        <ecNumber evidence="1">2.3.1.266</ecNumber>
    </recommendedName>
</protein>
<dbReference type="InterPro" id="IPR006464">
    <property type="entry name" value="AcTrfase_RimI/Ard1"/>
</dbReference>
<name>A0AAU7NZ06_9GAMM</name>
<dbReference type="EMBL" id="CP157743">
    <property type="protein sequence ID" value="XBS22242.1"/>
    <property type="molecule type" value="Genomic_DNA"/>
</dbReference>
<keyword evidence="1" id="KW-0963">Cytoplasm</keyword>
<dbReference type="NCBIfam" id="TIGR01575">
    <property type="entry name" value="rimI"/>
    <property type="match status" value="1"/>
</dbReference>
<dbReference type="RefSeq" id="WP_305908783.1">
    <property type="nucleotide sequence ID" value="NZ_CP157743.1"/>
</dbReference>
<dbReference type="CDD" id="cd04301">
    <property type="entry name" value="NAT_SF"/>
    <property type="match status" value="1"/>
</dbReference>
<dbReference type="GO" id="GO:0005737">
    <property type="term" value="C:cytoplasm"/>
    <property type="evidence" value="ECO:0007669"/>
    <property type="project" value="UniProtKB-SubCell"/>
</dbReference>
<keyword evidence="3" id="KW-0687">Ribonucleoprotein</keyword>
<accession>A0AAU7NZ06</accession>
<dbReference type="Gene3D" id="3.40.630.30">
    <property type="match status" value="1"/>
</dbReference>
<evidence type="ECO:0000256" key="1">
    <source>
        <dbReference type="HAMAP-Rule" id="MF_02210"/>
    </source>
</evidence>
<evidence type="ECO:0000259" key="2">
    <source>
        <dbReference type="PROSITE" id="PS51186"/>
    </source>
</evidence>
<dbReference type="InterPro" id="IPR000182">
    <property type="entry name" value="GNAT_dom"/>
</dbReference>
<comment type="caution">
    <text evidence="1">Lacks conserved residue(s) required for the propagation of feature annotation.</text>
</comment>
<comment type="catalytic activity">
    <reaction evidence="1">
        <text>N-terminal L-alanyl-[ribosomal protein bS18] + acetyl-CoA = N-terminal N(alpha)-acetyl-L-alanyl-[ribosomal protein bS18] + CoA + H(+)</text>
        <dbReference type="Rhea" id="RHEA:43756"/>
        <dbReference type="Rhea" id="RHEA-COMP:10676"/>
        <dbReference type="Rhea" id="RHEA-COMP:10677"/>
        <dbReference type="ChEBI" id="CHEBI:15378"/>
        <dbReference type="ChEBI" id="CHEBI:57287"/>
        <dbReference type="ChEBI" id="CHEBI:57288"/>
        <dbReference type="ChEBI" id="CHEBI:64718"/>
        <dbReference type="ChEBI" id="CHEBI:83683"/>
        <dbReference type="EC" id="2.3.1.266"/>
    </reaction>
</comment>
<comment type="similarity">
    <text evidence="1">Belongs to the acetyltransferase family. RimI subfamily.</text>
</comment>
<dbReference type="GO" id="GO:0008999">
    <property type="term" value="F:protein-N-terminal-alanine acetyltransferase activity"/>
    <property type="evidence" value="ECO:0007669"/>
    <property type="project" value="UniProtKB-UniRule"/>
</dbReference>
<dbReference type="GO" id="GO:0005840">
    <property type="term" value="C:ribosome"/>
    <property type="evidence" value="ECO:0007669"/>
    <property type="project" value="UniProtKB-KW"/>
</dbReference>
<evidence type="ECO:0000313" key="4">
    <source>
        <dbReference type="Proteomes" id="UP001225378"/>
    </source>
</evidence>
<dbReference type="PROSITE" id="PS51186">
    <property type="entry name" value="GNAT"/>
    <property type="match status" value="1"/>
</dbReference>
<evidence type="ECO:0000313" key="3">
    <source>
        <dbReference type="EMBL" id="XBS22242.1"/>
    </source>
</evidence>
<dbReference type="PANTHER" id="PTHR43072">
    <property type="entry name" value="N-ACETYLTRANSFERASE"/>
    <property type="match status" value="1"/>
</dbReference>
<keyword evidence="1 3" id="KW-0012">Acyltransferase</keyword>
<feature type="active site" description="Proton donor" evidence="1">
    <location>
        <position position="149"/>
    </location>
</feature>
<dbReference type="SUPFAM" id="SSF55729">
    <property type="entry name" value="Acyl-CoA N-acyltransferases (Nat)"/>
    <property type="match status" value="1"/>
</dbReference>
<sequence length="184" mass="21040">MHKFLDKVKDMLIYDADREFYAKVFPGSVSRKDLMKIRRMDVSDLPGVMEIEGKNYNYPWSENIFKDCLRALNYSCWVCEEQDQKVVGYCIVSIAAGEAHIMNLCVDPAVQGQGAGRKLLEKMIEISRGKAERMFLEVRPSNARAIGLYRSLGFNEIGIRKDYYPAKNGREDAVMLALELVPML</sequence>
<feature type="domain" description="N-acetyltransferase" evidence="2">
    <location>
        <begin position="35"/>
        <end position="181"/>
    </location>
</feature>
<comment type="subcellular location">
    <subcellularLocation>
        <location evidence="1">Cytoplasm</location>
    </subcellularLocation>
</comment>
<keyword evidence="1 3" id="KW-0808">Transferase</keyword>
<organism evidence="3 4">
    <name type="scientific">Methylomarinum roseum</name>
    <dbReference type="NCBI Taxonomy" id="3067653"/>
    <lineage>
        <taxon>Bacteria</taxon>
        <taxon>Pseudomonadati</taxon>
        <taxon>Pseudomonadota</taxon>
        <taxon>Gammaproteobacteria</taxon>
        <taxon>Methylococcales</taxon>
        <taxon>Methylococcaceae</taxon>
        <taxon>Methylomarinum</taxon>
    </lineage>
</organism>
<dbReference type="HAMAP" id="MF_02210">
    <property type="entry name" value="RimI"/>
    <property type="match status" value="1"/>
</dbReference>
<gene>
    <name evidence="1 3" type="primary">rimI</name>
    <name evidence="3" type="ORF">Q9L42_008970</name>
</gene>
<feature type="active site" description="Proton acceptor" evidence="1">
    <location>
        <position position="137"/>
    </location>
</feature>
<dbReference type="KEGG" id="mech:Q9L42_008970"/>
<proteinExistence type="inferred from homology"/>